<dbReference type="Gene3D" id="3.10.310.30">
    <property type="match status" value="1"/>
</dbReference>
<gene>
    <name evidence="3" type="ORF">ATOP_09880</name>
</gene>
<dbReference type="Pfam" id="PF02272">
    <property type="entry name" value="DHHA1"/>
    <property type="match status" value="1"/>
</dbReference>
<dbReference type="InterPro" id="IPR038763">
    <property type="entry name" value="DHH_sf"/>
</dbReference>
<dbReference type="InterPro" id="IPR051319">
    <property type="entry name" value="Oligoribo/pAp-PDE_c-di-AMP_PDE"/>
</dbReference>
<dbReference type="AlphaFoldDB" id="A0AAV5B3C4"/>
<dbReference type="PANTHER" id="PTHR47618">
    <property type="entry name" value="BIFUNCTIONAL OLIGORIBONUCLEASE AND PAP PHOSPHATASE NRNA"/>
    <property type="match status" value="1"/>
</dbReference>
<feature type="domain" description="DDH" evidence="1">
    <location>
        <begin position="30"/>
        <end position="157"/>
    </location>
</feature>
<name>A0AAV5B3C4_9ACTN</name>
<sequence>MAMACPVAIGEAQRRDFASIAALVEGARTIVLCAHTRPDGDAVGSVLAMAEVVRARWGEGREVTCLLADDGPVPSTYRFLPGSDTFVAASAYRGDPDLFIALDLPTPSRLNHARAVMERSRAVAVIDHHPADEPFGTPHLTRTEAAATGVLVTEFALFAGVELTPAMANDLFCAVQTDTGRFQYQNADPEAFKVASLLVDAGADPSWVSLNVYQSFRLPYLHLESIVMGRIVTLDCGRIAYSYATRADLAHTGAEDDECDGLIDSVRSIRGAEAALFLKESPTPGVVRGNLRAKGDVDVSAVARAMGGGGHRAAAGFSADGTIDDVFAQVFPLLREVVSGCPPCGGAR</sequence>
<dbReference type="Gene3D" id="3.90.1640.10">
    <property type="entry name" value="inorganic pyrophosphatase (n-terminal core)"/>
    <property type="match status" value="1"/>
</dbReference>
<dbReference type="Proteomes" id="UP001055025">
    <property type="component" value="Unassembled WGS sequence"/>
</dbReference>
<feature type="domain" description="DHHA1" evidence="2">
    <location>
        <begin position="241"/>
        <end position="321"/>
    </location>
</feature>
<dbReference type="SUPFAM" id="SSF64182">
    <property type="entry name" value="DHH phosphoesterases"/>
    <property type="match status" value="1"/>
</dbReference>
<evidence type="ECO:0000259" key="1">
    <source>
        <dbReference type="Pfam" id="PF01368"/>
    </source>
</evidence>
<dbReference type="InterPro" id="IPR003156">
    <property type="entry name" value="DHHA1_dom"/>
</dbReference>
<evidence type="ECO:0000313" key="3">
    <source>
        <dbReference type="EMBL" id="GJM55333.1"/>
    </source>
</evidence>
<dbReference type="EMBL" id="BQKC01000001">
    <property type="protein sequence ID" value="GJM55333.1"/>
    <property type="molecule type" value="Genomic_DNA"/>
</dbReference>
<dbReference type="PANTHER" id="PTHR47618:SF1">
    <property type="entry name" value="BIFUNCTIONAL OLIGORIBONUCLEASE AND PAP PHOSPHATASE NRNA"/>
    <property type="match status" value="1"/>
</dbReference>
<evidence type="ECO:0000313" key="4">
    <source>
        <dbReference type="Proteomes" id="UP001055025"/>
    </source>
</evidence>
<dbReference type="InterPro" id="IPR001667">
    <property type="entry name" value="DDH_dom"/>
</dbReference>
<organism evidence="3 4">
    <name type="scientific">Granulimonas faecalis</name>
    <dbReference type="NCBI Taxonomy" id="2894155"/>
    <lineage>
        <taxon>Bacteria</taxon>
        <taxon>Bacillati</taxon>
        <taxon>Actinomycetota</taxon>
        <taxon>Coriobacteriia</taxon>
        <taxon>Coriobacteriales</taxon>
        <taxon>Kribbibacteriaceae</taxon>
        <taxon>Granulimonas</taxon>
    </lineage>
</organism>
<accession>A0AAV5B3C4</accession>
<keyword evidence="4" id="KW-1185">Reference proteome</keyword>
<proteinExistence type="predicted"/>
<reference evidence="3" key="1">
    <citation type="journal article" date="2022" name="Int. J. Syst. Evol. Microbiol.">
        <title>Granulimonas faecalis gen. nov., sp. nov., and Leptogranulimonas caecicola gen. nov., sp. nov., novel lactate-producing Atopobiaceae bacteria isolated from mouse intestines, and an emended description of the family Atopobiaceae.</title>
        <authorList>
            <person name="Morinaga K."/>
            <person name="Kusada H."/>
            <person name="Sakamoto S."/>
            <person name="Murakami T."/>
            <person name="Toyoda A."/>
            <person name="Mori H."/>
            <person name="Meng X.Y."/>
            <person name="Takashino M."/>
            <person name="Murotomi K."/>
            <person name="Tamaki H."/>
        </authorList>
    </citation>
    <scope>NUCLEOTIDE SEQUENCE</scope>
    <source>
        <strain evidence="3">OPF53</strain>
    </source>
</reference>
<protein>
    <submittedName>
        <fullName evidence="3">Phosphoesterase RecJ-like protein</fullName>
    </submittedName>
</protein>
<evidence type="ECO:0000259" key="2">
    <source>
        <dbReference type="Pfam" id="PF02272"/>
    </source>
</evidence>
<dbReference type="Pfam" id="PF01368">
    <property type="entry name" value="DHH"/>
    <property type="match status" value="1"/>
</dbReference>
<dbReference type="GO" id="GO:0003676">
    <property type="term" value="F:nucleic acid binding"/>
    <property type="evidence" value="ECO:0007669"/>
    <property type="project" value="InterPro"/>
</dbReference>
<comment type="caution">
    <text evidence="3">The sequence shown here is derived from an EMBL/GenBank/DDBJ whole genome shotgun (WGS) entry which is preliminary data.</text>
</comment>